<accession>A0A3B1K959</accession>
<feature type="compositionally biased region" description="Polar residues" evidence="1">
    <location>
        <begin position="1029"/>
        <end position="1056"/>
    </location>
</feature>
<proteinExistence type="predicted"/>
<reference evidence="6" key="1">
    <citation type="submission" date="2013-03" db="EMBL/GenBank/DDBJ databases">
        <authorList>
            <person name="Jeffery W."/>
            <person name="Warren W."/>
            <person name="Wilson R.K."/>
        </authorList>
    </citation>
    <scope>NUCLEOTIDE SEQUENCE</scope>
    <source>
        <strain evidence="6">female</strain>
    </source>
</reference>
<dbReference type="STRING" id="7994.ENSAMXP00000050174"/>
<reference evidence="6" key="2">
    <citation type="journal article" date="2014" name="Nat. Commun.">
        <title>The cavefish genome reveals candidate genes for eye loss.</title>
        <authorList>
            <person name="McGaugh S.E."/>
            <person name="Gross J.B."/>
            <person name="Aken B."/>
            <person name="Blin M."/>
            <person name="Borowsky R."/>
            <person name="Chalopin D."/>
            <person name="Hinaux H."/>
            <person name="Jeffery W.R."/>
            <person name="Keene A."/>
            <person name="Ma L."/>
            <person name="Minx P."/>
            <person name="Murphy D."/>
            <person name="O'Quin K.E."/>
            <person name="Retaux S."/>
            <person name="Rohner N."/>
            <person name="Searle S.M."/>
            <person name="Stahl B.A."/>
            <person name="Tabin C."/>
            <person name="Volff J.N."/>
            <person name="Yoshizawa M."/>
            <person name="Warren W.C."/>
        </authorList>
    </citation>
    <scope>NUCLEOTIDE SEQUENCE [LARGE SCALE GENOMIC DNA]</scope>
    <source>
        <strain evidence="6">female</strain>
    </source>
</reference>
<feature type="domain" description="TAF1C beta-propeller" evidence="3">
    <location>
        <begin position="324"/>
        <end position="460"/>
    </location>
</feature>
<dbReference type="GeneTree" id="ENSGT00390000010767"/>
<dbReference type="GO" id="GO:0001164">
    <property type="term" value="F:RNA polymerase I core promoter sequence-specific DNA binding"/>
    <property type="evidence" value="ECO:0007669"/>
    <property type="project" value="TreeGrafter"/>
</dbReference>
<dbReference type="Ensembl" id="ENSAMXT00000054038.1">
    <property type="protein sequence ID" value="ENSAMXP00000050174.1"/>
    <property type="gene ID" value="ENSAMXG00000013241.2"/>
</dbReference>
<dbReference type="AlphaFoldDB" id="A0A3B1K959"/>
<keyword evidence="6" id="KW-1185">Reference proteome</keyword>
<evidence type="ECO:0000313" key="5">
    <source>
        <dbReference type="Ensembl" id="ENSAMXP00000050174.1"/>
    </source>
</evidence>
<dbReference type="Pfam" id="PF20641">
    <property type="entry name" value="TAF1C_beta-prop"/>
    <property type="match status" value="1"/>
</dbReference>
<dbReference type="Proteomes" id="UP000018467">
    <property type="component" value="Unassembled WGS sequence"/>
</dbReference>
<feature type="transmembrane region" description="Helical" evidence="2">
    <location>
        <begin position="100"/>
        <end position="119"/>
    </location>
</feature>
<dbReference type="Pfam" id="PF20642">
    <property type="entry name" value="TAF1C_HB"/>
    <property type="match status" value="1"/>
</dbReference>
<reference evidence="5" key="4">
    <citation type="submission" date="2025-09" db="UniProtKB">
        <authorList>
            <consortium name="Ensembl"/>
        </authorList>
    </citation>
    <scope>IDENTIFICATION</scope>
</reference>
<feature type="compositionally biased region" description="Acidic residues" evidence="1">
    <location>
        <begin position="650"/>
        <end position="659"/>
    </location>
</feature>
<organism evidence="5 6">
    <name type="scientific">Astyanax mexicanus</name>
    <name type="common">Blind cave fish</name>
    <name type="synonym">Astyanax fasciatus mexicanus</name>
    <dbReference type="NCBI Taxonomy" id="7994"/>
    <lineage>
        <taxon>Eukaryota</taxon>
        <taxon>Metazoa</taxon>
        <taxon>Chordata</taxon>
        <taxon>Craniata</taxon>
        <taxon>Vertebrata</taxon>
        <taxon>Euteleostomi</taxon>
        <taxon>Actinopterygii</taxon>
        <taxon>Neopterygii</taxon>
        <taxon>Teleostei</taxon>
        <taxon>Ostariophysi</taxon>
        <taxon>Characiformes</taxon>
        <taxon>Characoidei</taxon>
        <taxon>Acestrorhamphidae</taxon>
        <taxon>Acestrorhamphinae</taxon>
        <taxon>Astyanax</taxon>
    </lineage>
</organism>
<sequence>MANRFPAQLFPHFYQDGPPEHRAKHVYDGWGSYGQILRGDDEPAQGEMEGEMLWGFKAQHKKKGEMWIPVEPVVTPLLPPNKAGKIPSGPPSSPDNFTEHVGLLFFVVFFLYKILFDLMHCVLKRVMRHSICLYFFLAVFFVFAFGRFSISMYITVWIPSPPWVICLENTSTFIKTNHGCINMGRMKNVVRRLKYKKCEVRHASSYVHRYHHLLEDVICDIPSALLAELLHEELTFQRQQEQFRSDITGGVLGCVPLPNIENQNEICLIYPRGAALDSLNFHRVVLEFNEGKPNVDMSNTSLVYNLKGTVRQISTVRVDDKGLVGVRSDYSCGTWVIKDGERPRPLEVIQLKEPCTSLNVSPHICGEFVVASESGAAYLWTVGKRPQKFRDEKTNLYFNDKSDWRWCEFSAHPRVMVFADRTGAELTDSRSSDCSHTLFRIGKTAGCKSGERLIVSKYMGEVHPYHHLFTTQFSAYILDERMPSIPALKWEHMMESPPCFARVLPALDSSTSTKILLGAQRAQETVLLNYTGGCEQPCQSDGPLQKLYSPCEGLKHQLLPHKQQEVEKRLGVLAAGLTATQSNGFLTVFQFTEAGDLFSQTLKLHLDTTSSQKDLSAANCDIDLVDLPSKDKPAEEPRKDSIPQETSTVSDEEQLSDSDFEQELRQRMLSQLEVVTNDDQDGSLTSDTEVRISCEPAPVPESSVDIAQNIQARSVRPANPENASEELKLIWKKWLNSLLDLNTRKKRSLKHRRLKTNDIQVKVHRRDQLKEKERFQKLRNGLNDALKNKKLFVHGGSCLPPLDITPVPDTVDPSDWLDDLSQRLSASWAGGWKNWWEDKLGLNRDSKIQALRRKRRQEKRARARYRVALSGSFTSSTSYQDTLSGWSSSTSQYLGSDSESFATSQSAAEDIPLSEPETLPKSPVVEEFPRSEGTACSSQAIESIKPFSHTSERLELDHALPISQNQNQKHLPKKVSTVETQSVLSPLQMLKESLYSQQRQSRQQLQKDYLSSLFGSQEPSQHPVEVHDNSQLSSSGTLRMQSSGYSLAMQRLSQNRSSSQASQPQKKKSRMGF</sequence>
<keyword evidence="2" id="KW-0812">Transmembrane</keyword>
<feature type="region of interest" description="Disordered" evidence="1">
    <location>
        <begin position="1014"/>
        <end position="1073"/>
    </location>
</feature>
<dbReference type="InterPro" id="IPR049087">
    <property type="entry name" value="TAF1C_beta-prop"/>
</dbReference>
<dbReference type="Bgee" id="ENSAMXG00000013241">
    <property type="expression patterns" value="Expressed in testis and 14 other cell types or tissues"/>
</dbReference>
<evidence type="ECO:0000313" key="6">
    <source>
        <dbReference type="Proteomes" id="UP000018467"/>
    </source>
</evidence>
<feature type="compositionally biased region" description="Basic and acidic residues" evidence="1">
    <location>
        <begin position="628"/>
        <end position="642"/>
    </location>
</feature>
<dbReference type="InterPro" id="IPR049090">
    <property type="entry name" value="TAF1C_HB"/>
</dbReference>
<keyword evidence="2" id="KW-1133">Transmembrane helix</keyword>
<evidence type="ECO:0000256" key="2">
    <source>
        <dbReference type="SAM" id="Phobius"/>
    </source>
</evidence>
<dbReference type="PANTHER" id="PTHR15319">
    <property type="entry name" value="TATA BOX-BINDING PROTEIN ASSOCIATED FACTOR RNA POLYMERASE I SUBUNIT C"/>
    <property type="match status" value="1"/>
</dbReference>
<evidence type="ECO:0000259" key="4">
    <source>
        <dbReference type="Pfam" id="PF20642"/>
    </source>
</evidence>
<dbReference type="InParanoid" id="A0A3B1K959"/>
<dbReference type="InterPro" id="IPR036322">
    <property type="entry name" value="WD40_repeat_dom_sf"/>
</dbReference>
<keyword evidence="2" id="KW-0472">Membrane</keyword>
<feature type="region of interest" description="Disordered" evidence="1">
    <location>
        <begin position="627"/>
        <end position="659"/>
    </location>
</feature>
<dbReference type="PANTHER" id="PTHR15319:SF1">
    <property type="entry name" value="TATA BOX-BINDING PROTEIN-ASSOCIATED FACTOR RNA POLYMERASE I SUBUNIT C"/>
    <property type="match status" value="1"/>
</dbReference>
<evidence type="ECO:0000259" key="3">
    <source>
        <dbReference type="Pfam" id="PF20641"/>
    </source>
</evidence>
<protein>
    <submittedName>
        <fullName evidence="5">TATA-box binding protein associated factor, RNA polymerase I subunit C</fullName>
    </submittedName>
</protein>
<feature type="region of interest" description="Disordered" evidence="1">
    <location>
        <begin position="897"/>
        <end position="936"/>
    </location>
</feature>
<reference evidence="5" key="3">
    <citation type="submission" date="2025-08" db="UniProtKB">
        <authorList>
            <consortium name="Ensembl"/>
        </authorList>
    </citation>
    <scope>IDENTIFICATION</scope>
</reference>
<feature type="domain" description="TAF1C helical bundle" evidence="4">
    <location>
        <begin position="565"/>
        <end position="876"/>
    </location>
</feature>
<dbReference type="SUPFAM" id="SSF50978">
    <property type="entry name" value="WD40 repeat-like"/>
    <property type="match status" value="1"/>
</dbReference>
<name>A0A3B1K959_ASTMX</name>
<feature type="transmembrane region" description="Helical" evidence="2">
    <location>
        <begin position="131"/>
        <end position="158"/>
    </location>
</feature>
<evidence type="ECO:0000256" key="1">
    <source>
        <dbReference type="SAM" id="MobiDB-lite"/>
    </source>
</evidence>
<feature type="compositionally biased region" description="Polar residues" evidence="1">
    <location>
        <begin position="897"/>
        <end position="907"/>
    </location>
</feature>
<dbReference type="GO" id="GO:0001650">
    <property type="term" value="C:fibrillar center"/>
    <property type="evidence" value="ECO:0007669"/>
    <property type="project" value="TreeGrafter"/>
</dbReference>
<dbReference type="InterPro" id="IPR038801">
    <property type="entry name" value="TAF1C"/>
</dbReference>